<dbReference type="KEGG" id="bdw:94337543"/>
<keyword evidence="2" id="KW-1185">Reference proteome</keyword>
<organism evidence="1 2">
    <name type="scientific">Babesia duncani</name>
    <dbReference type="NCBI Taxonomy" id="323732"/>
    <lineage>
        <taxon>Eukaryota</taxon>
        <taxon>Sar</taxon>
        <taxon>Alveolata</taxon>
        <taxon>Apicomplexa</taxon>
        <taxon>Aconoidasida</taxon>
        <taxon>Piroplasmida</taxon>
        <taxon>Babesiidae</taxon>
        <taxon>Babesia</taxon>
    </lineage>
</organism>
<evidence type="ECO:0000313" key="1">
    <source>
        <dbReference type="EMBL" id="KAK2195569.1"/>
    </source>
</evidence>
<accession>A0AAD9PIM3</accession>
<protein>
    <submittedName>
        <fullName evidence="1">Uncharacterized protein</fullName>
    </submittedName>
</protein>
<evidence type="ECO:0000313" key="2">
    <source>
        <dbReference type="Proteomes" id="UP001214638"/>
    </source>
</evidence>
<dbReference type="AlphaFoldDB" id="A0AAD9PIM3"/>
<name>A0AAD9PIM3_9APIC</name>
<sequence length="114" mass="13558">MIIPNHSNVLKWPIMACIFRNPLANVACIGRFYHKSTTGYGAQTVNDQQYASLTDLFIQTKQRERLDMLKRQYVASFKLNMRQKEMNVNRPPLLYEGPKNIRYWMRKRRSGVYK</sequence>
<dbReference type="Proteomes" id="UP001214638">
    <property type="component" value="Unassembled WGS sequence"/>
</dbReference>
<reference evidence="1" key="1">
    <citation type="journal article" date="2023" name="Nat. Microbiol.">
        <title>Babesia duncani multi-omics identifies virulence factors and drug targets.</title>
        <authorList>
            <person name="Singh P."/>
            <person name="Lonardi S."/>
            <person name="Liang Q."/>
            <person name="Vydyam P."/>
            <person name="Khabirova E."/>
            <person name="Fang T."/>
            <person name="Gihaz S."/>
            <person name="Thekkiniath J."/>
            <person name="Munshi M."/>
            <person name="Abel S."/>
            <person name="Ciampossin L."/>
            <person name="Batugedara G."/>
            <person name="Gupta M."/>
            <person name="Lu X.M."/>
            <person name="Lenz T."/>
            <person name="Chakravarty S."/>
            <person name="Cornillot E."/>
            <person name="Hu Y."/>
            <person name="Ma W."/>
            <person name="Gonzalez L.M."/>
            <person name="Sanchez S."/>
            <person name="Estrada K."/>
            <person name="Sanchez-Flores A."/>
            <person name="Montero E."/>
            <person name="Harb O.S."/>
            <person name="Le Roch K.G."/>
            <person name="Mamoun C.B."/>
        </authorList>
    </citation>
    <scope>NUCLEOTIDE SEQUENCE</scope>
    <source>
        <strain evidence="1">WA1</strain>
    </source>
</reference>
<dbReference type="RefSeq" id="XP_067802412.1">
    <property type="nucleotide sequence ID" value="XM_067948261.1"/>
</dbReference>
<comment type="caution">
    <text evidence="1">The sequence shown here is derived from an EMBL/GenBank/DDBJ whole genome shotgun (WGS) entry which is preliminary data.</text>
</comment>
<dbReference type="EMBL" id="JALLKP010000004">
    <property type="protein sequence ID" value="KAK2195569.1"/>
    <property type="molecule type" value="Genomic_DNA"/>
</dbReference>
<proteinExistence type="predicted"/>
<dbReference type="GeneID" id="94337543"/>
<gene>
    <name evidence="1" type="ORF">BdWA1_003246</name>
</gene>